<dbReference type="EMBL" id="JARK01001350">
    <property type="protein sequence ID" value="EYC24087.1"/>
    <property type="molecule type" value="Genomic_DNA"/>
</dbReference>
<dbReference type="OrthoDB" id="5848624at2759"/>
<evidence type="ECO:0000313" key="1">
    <source>
        <dbReference type="EMBL" id="EYC24087.1"/>
    </source>
</evidence>
<evidence type="ECO:0000313" key="2">
    <source>
        <dbReference type="Proteomes" id="UP000024635"/>
    </source>
</evidence>
<keyword evidence="2" id="KW-1185">Reference proteome</keyword>
<dbReference type="AlphaFoldDB" id="A0A016VAR9"/>
<sequence>MKWKRKPSNQCVLPATLYRAEKWVLTKAAGHEFAAAQRRITTVVGLRPPYKKTNALREVTKVRDVTASAVERKWA</sequence>
<reference evidence="2" key="1">
    <citation type="journal article" date="2015" name="Nat. Genet.">
        <title>The genome and transcriptome of the zoonotic hookworm Ancylostoma ceylanicum identify infection-specific gene families.</title>
        <authorList>
            <person name="Schwarz E.M."/>
            <person name="Hu Y."/>
            <person name="Antoshechkin I."/>
            <person name="Miller M.M."/>
            <person name="Sternberg P.W."/>
            <person name="Aroian R.V."/>
        </authorList>
    </citation>
    <scope>NUCLEOTIDE SEQUENCE</scope>
    <source>
        <strain evidence="2">HY135</strain>
    </source>
</reference>
<comment type="caution">
    <text evidence="1">The sequence shown here is derived from an EMBL/GenBank/DDBJ whole genome shotgun (WGS) entry which is preliminary data.</text>
</comment>
<name>A0A016VAR9_9BILA</name>
<dbReference type="Proteomes" id="UP000024635">
    <property type="component" value="Unassembled WGS sequence"/>
</dbReference>
<organism evidence="1 2">
    <name type="scientific">Ancylostoma ceylanicum</name>
    <dbReference type="NCBI Taxonomy" id="53326"/>
    <lineage>
        <taxon>Eukaryota</taxon>
        <taxon>Metazoa</taxon>
        <taxon>Ecdysozoa</taxon>
        <taxon>Nematoda</taxon>
        <taxon>Chromadorea</taxon>
        <taxon>Rhabditida</taxon>
        <taxon>Rhabditina</taxon>
        <taxon>Rhabditomorpha</taxon>
        <taxon>Strongyloidea</taxon>
        <taxon>Ancylostomatidae</taxon>
        <taxon>Ancylostomatinae</taxon>
        <taxon>Ancylostoma</taxon>
    </lineage>
</organism>
<gene>
    <name evidence="1" type="primary">Acey_s0014.g2314</name>
    <name evidence="1" type="ORF">Y032_0014g2314</name>
</gene>
<proteinExistence type="predicted"/>
<protein>
    <submittedName>
        <fullName evidence="1">Uncharacterized protein</fullName>
    </submittedName>
</protein>
<accession>A0A016VAR9</accession>